<gene>
    <name evidence="6" type="primary">hrcA</name>
    <name evidence="9" type="ORF">AS189_10620</name>
</gene>
<dbReference type="InterPro" id="IPR036388">
    <property type="entry name" value="WH-like_DNA-bd_sf"/>
</dbReference>
<keyword evidence="3 6" id="KW-0346">Stress response</keyword>
<dbReference type="InterPro" id="IPR001034">
    <property type="entry name" value="DeoR_HTH"/>
</dbReference>
<evidence type="ECO:0000256" key="3">
    <source>
        <dbReference type="ARBA" id="ARBA00023016"/>
    </source>
</evidence>
<evidence type="ECO:0000256" key="1">
    <source>
        <dbReference type="ARBA" id="ARBA00022491"/>
    </source>
</evidence>
<dbReference type="AlphaFoldDB" id="A0A0S2M0C9"/>
<dbReference type="SUPFAM" id="SSF55781">
    <property type="entry name" value="GAF domain-like"/>
    <property type="match status" value="1"/>
</dbReference>
<dbReference type="SUPFAM" id="SSF46785">
    <property type="entry name" value="Winged helix' DNA-binding domain"/>
    <property type="match status" value="1"/>
</dbReference>
<dbReference type="FunFam" id="1.10.10.10:FF:000049">
    <property type="entry name" value="Heat-inducible transcription repressor HrcA"/>
    <property type="match status" value="1"/>
</dbReference>
<organism evidence="9 10">
    <name type="scientific">Arthrobacter alpinus</name>
    <dbReference type="NCBI Taxonomy" id="656366"/>
    <lineage>
        <taxon>Bacteria</taxon>
        <taxon>Bacillati</taxon>
        <taxon>Actinomycetota</taxon>
        <taxon>Actinomycetes</taxon>
        <taxon>Micrococcales</taxon>
        <taxon>Micrococcaceae</taxon>
        <taxon>Arthrobacter</taxon>
    </lineage>
</organism>
<dbReference type="InterPro" id="IPR029016">
    <property type="entry name" value="GAF-like_dom_sf"/>
</dbReference>
<keyword evidence="1 6" id="KW-0678">Repressor</keyword>
<dbReference type="InterPro" id="IPR023120">
    <property type="entry name" value="WHTH_transcript_rep_HrcA_IDD"/>
</dbReference>
<evidence type="ECO:0000256" key="4">
    <source>
        <dbReference type="ARBA" id="ARBA00023163"/>
    </source>
</evidence>
<dbReference type="EMBL" id="CP013200">
    <property type="protein sequence ID" value="ALO66871.1"/>
    <property type="molecule type" value="Genomic_DNA"/>
</dbReference>
<dbReference type="PIRSF" id="PIRSF005485">
    <property type="entry name" value="HrcA"/>
    <property type="match status" value="1"/>
</dbReference>
<evidence type="ECO:0000259" key="8">
    <source>
        <dbReference type="Pfam" id="PF08220"/>
    </source>
</evidence>
<proteinExistence type="inferred from homology"/>
<evidence type="ECO:0000259" key="7">
    <source>
        <dbReference type="Pfam" id="PF01628"/>
    </source>
</evidence>
<name>A0A0S2M0C9_9MICC</name>
<reference evidence="9 10" key="2">
    <citation type="journal article" date="2016" name="J. Biotechnol.">
        <title>Complete genome sequence of Arthrobacter alpinus ERGS4:06, a yellow pigmented bacterium tolerant to cold and radiations isolated from Sikkim Himalaya.</title>
        <authorList>
            <person name="Kumar R."/>
            <person name="Singh D."/>
            <person name="Swarnkar M.K."/>
            <person name="Singh A.K."/>
            <person name="Kumar S."/>
        </authorList>
    </citation>
    <scope>NUCLEOTIDE SEQUENCE [LARGE SCALE GENOMIC DNA]</scope>
    <source>
        <strain evidence="9 10">ERGS4:06</strain>
    </source>
</reference>
<evidence type="ECO:0000256" key="6">
    <source>
        <dbReference type="HAMAP-Rule" id="MF_00081"/>
    </source>
</evidence>
<keyword evidence="4 6" id="KW-0804">Transcription</keyword>
<dbReference type="Proteomes" id="UP000059574">
    <property type="component" value="Chromosome"/>
</dbReference>
<dbReference type="NCBIfam" id="TIGR00331">
    <property type="entry name" value="hrcA"/>
    <property type="match status" value="1"/>
</dbReference>
<evidence type="ECO:0000313" key="9">
    <source>
        <dbReference type="EMBL" id="ALO66871.1"/>
    </source>
</evidence>
<dbReference type="Gene3D" id="3.30.450.40">
    <property type="match status" value="1"/>
</dbReference>
<reference evidence="10" key="1">
    <citation type="submission" date="2015-11" db="EMBL/GenBank/DDBJ databases">
        <authorList>
            <person name="Kumar R."/>
            <person name="Singh D."/>
            <person name="Swarnkar M.K."/>
            <person name="Singh A.K."/>
            <person name="Kumar S."/>
        </authorList>
    </citation>
    <scope>NUCLEOTIDE SEQUENCE [LARGE SCALE GENOMIC DNA]</scope>
    <source>
        <strain evidence="10">ERGS4:06</strain>
    </source>
</reference>
<evidence type="ECO:0000256" key="5">
    <source>
        <dbReference type="ARBA" id="ARBA00055319"/>
    </source>
</evidence>
<protein>
    <recommendedName>
        <fullName evidence="6">Heat-inducible transcription repressor HrcA</fullName>
    </recommendedName>
</protein>
<dbReference type="PANTHER" id="PTHR34824:SF1">
    <property type="entry name" value="HEAT-INDUCIBLE TRANSCRIPTION REPRESSOR HRCA"/>
    <property type="match status" value="1"/>
</dbReference>
<dbReference type="Gene3D" id="3.30.390.60">
    <property type="entry name" value="Heat-inducible transcription repressor hrca homolog, domain 3"/>
    <property type="match status" value="1"/>
</dbReference>
<keyword evidence="2 6" id="KW-0805">Transcription regulation</keyword>
<dbReference type="GO" id="GO:0003677">
    <property type="term" value="F:DNA binding"/>
    <property type="evidence" value="ECO:0007669"/>
    <property type="project" value="InterPro"/>
</dbReference>
<feature type="domain" description="Heat-inducible transcription repressor HrcA C-terminal" evidence="7">
    <location>
        <begin position="103"/>
        <end position="321"/>
    </location>
</feature>
<dbReference type="PANTHER" id="PTHR34824">
    <property type="entry name" value="HEAT-INDUCIBLE TRANSCRIPTION REPRESSOR HRCA"/>
    <property type="match status" value="1"/>
</dbReference>
<dbReference type="RefSeq" id="WP_062288507.1">
    <property type="nucleotide sequence ID" value="NZ_CP013200.1"/>
</dbReference>
<dbReference type="OrthoDB" id="9783139at2"/>
<dbReference type="Pfam" id="PF08220">
    <property type="entry name" value="HTH_DeoR"/>
    <property type="match status" value="1"/>
</dbReference>
<comment type="function">
    <text evidence="5 6">Negative regulator of class I heat shock genes (grpE-dnaK-dnaJ and groELS operons). Prevents heat-shock induction of these operons.</text>
</comment>
<dbReference type="InterPro" id="IPR036390">
    <property type="entry name" value="WH_DNA-bd_sf"/>
</dbReference>
<evidence type="ECO:0000256" key="2">
    <source>
        <dbReference type="ARBA" id="ARBA00023015"/>
    </source>
</evidence>
<sequence>MSEPRKLEVLRAIVEDYVHSREPVGSKALVERHHLGVSSATIRNDMAALEEEGLITAPHTSSGRIPTDAGYRLFVDQIASVKPLSAAERRAISVLLDGPTDLDDVLERTVRTLAHLTNQVAVVQYPRTTAATVRHIEFVSLAAHQVLVVLILASGKVEQNVIDLGAGVDDEVLAGLRKIFMAGLNGLTVAQLPAAVAKIPLDVPVVEQGAATRLAQGLALLARNVRGDRIVMAGTANLARSNNDFPLSIGPVLDALEEQVVLLRLLEAMAQDSLGMAVVIGRENPHDSLAEASVVATSYVPGENAKLGVVGPTRMDYPNTMASVRAVAQYLSRILAS</sequence>
<dbReference type="InterPro" id="IPR021153">
    <property type="entry name" value="HrcA_C"/>
</dbReference>
<feature type="domain" description="HTH deoR-type" evidence="8">
    <location>
        <begin position="18"/>
        <end position="56"/>
    </location>
</feature>
<dbReference type="InterPro" id="IPR002571">
    <property type="entry name" value="HrcA"/>
</dbReference>
<dbReference type="Gene3D" id="1.10.10.10">
    <property type="entry name" value="Winged helix-like DNA-binding domain superfamily/Winged helix DNA-binding domain"/>
    <property type="match status" value="1"/>
</dbReference>
<dbReference type="GO" id="GO:0003700">
    <property type="term" value="F:DNA-binding transcription factor activity"/>
    <property type="evidence" value="ECO:0007669"/>
    <property type="project" value="InterPro"/>
</dbReference>
<dbReference type="GO" id="GO:0045892">
    <property type="term" value="P:negative regulation of DNA-templated transcription"/>
    <property type="evidence" value="ECO:0007669"/>
    <property type="project" value="UniProtKB-UniRule"/>
</dbReference>
<dbReference type="HAMAP" id="MF_00081">
    <property type="entry name" value="HrcA"/>
    <property type="match status" value="1"/>
</dbReference>
<accession>A0A0S2M0C9</accession>
<evidence type="ECO:0000313" key="10">
    <source>
        <dbReference type="Proteomes" id="UP000059574"/>
    </source>
</evidence>
<dbReference type="Pfam" id="PF01628">
    <property type="entry name" value="HrcA"/>
    <property type="match status" value="1"/>
</dbReference>
<comment type="similarity">
    <text evidence="6">Belongs to the HrcA family.</text>
</comment>